<evidence type="ECO:0000313" key="3">
    <source>
        <dbReference type="Proteomes" id="UP000269539"/>
    </source>
</evidence>
<dbReference type="Proteomes" id="UP000269539">
    <property type="component" value="Unassembled WGS sequence"/>
</dbReference>
<name>A0A3M7GBQ6_HORWE</name>
<evidence type="ECO:0000313" key="2">
    <source>
        <dbReference type="EMBL" id="RMY98600.1"/>
    </source>
</evidence>
<dbReference type="AlphaFoldDB" id="A0A3M7GBQ6"/>
<accession>A0A3M7GBQ6</accession>
<reference evidence="2 3" key="1">
    <citation type="journal article" date="2018" name="BMC Genomics">
        <title>Genomic evidence for intraspecific hybridization in a clonal and extremely halotolerant yeast.</title>
        <authorList>
            <person name="Gostincar C."/>
            <person name="Stajich J.E."/>
            <person name="Zupancic J."/>
            <person name="Zalar P."/>
            <person name="Gunde-Cimerman N."/>
        </authorList>
    </citation>
    <scope>NUCLEOTIDE SEQUENCE [LARGE SCALE GENOMIC DNA]</scope>
    <source>
        <strain evidence="2 3">EXF-10513</strain>
    </source>
</reference>
<organism evidence="2 3">
    <name type="scientific">Hortaea werneckii</name>
    <name type="common">Black yeast</name>
    <name type="synonym">Cladosporium werneckii</name>
    <dbReference type="NCBI Taxonomy" id="91943"/>
    <lineage>
        <taxon>Eukaryota</taxon>
        <taxon>Fungi</taxon>
        <taxon>Dikarya</taxon>
        <taxon>Ascomycota</taxon>
        <taxon>Pezizomycotina</taxon>
        <taxon>Dothideomycetes</taxon>
        <taxon>Dothideomycetidae</taxon>
        <taxon>Mycosphaerellales</taxon>
        <taxon>Teratosphaeriaceae</taxon>
        <taxon>Hortaea</taxon>
    </lineage>
</organism>
<feature type="region of interest" description="Disordered" evidence="1">
    <location>
        <begin position="1"/>
        <end position="20"/>
    </location>
</feature>
<gene>
    <name evidence="2" type="ORF">D0864_04331</name>
</gene>
<sequence length="141" mass="15498">MKKPLRTLDGPDVPNANAMGTVRTQLPERWPSNERSVGIVIPCHVLSQTIGSMHSQEGLIAFPTLLQAVRPYAPESTRAAHPTPRMTIFTLTTFQDDVARQMPSSDSDVIPGLPYYAKACEVMGDQADGNDQIFLLASLYR</sequence>
<protein>
    <submittedName>
        <fullName evidence="2">Uncharacterized protein</fullName>
    </submittedName>
</protein>
<proteinExistence type="predicted"/>
<evidence type="ECO:0000256" key="1">
    <source>
        <dbReference type="SAM" id="MobiDB-lite"/>
    </source>
</evidence>
<comment type="caution">
    <text evidence="2">The sequence shown here is derived from an EMBL/GenBank/DDBJ whole genome shotgun (WGS) entry which is preliminary data.</text>
</comment>
<dbReference type="EMBL" id="QWIO01000368">
    <property type="protein sequence ID" value="RMY98600.1"/>
    <property type="molecule type" value="Genomic_DNA"/>
</dbReference>